<feature type="compositionally biased region" description="Acidic residues" evidence="1">
    <location>
        <begin position="255"/>
        <end position="281"/>
    </location>
</feature>
<sequence>MESSEPSDSLSRFLISGGAAALSSHRQSLYPALPNHPQQLASTPMQRSLSNNLAMIPSYPPALASIAAVTSDPSSISVSSSSTNPSLVLTPALIPTSSSYDGPVGVNDTLLVTNDRRNAANLNSNYELGNSRTSHSSGLHHTLSAEDTHPGEEDSRSEVDDRIQLRLLNNIYFPTLSRQQLRSNVDLGTESRVLQEIQETVPDESLADHEDRYMLEDGIVEMDYELSRPHSTMLTGDRDELDSIILRTRSSQQEMLEEEDEEDEEDEDDEDDEDDDGDGDGVDQVIESRRQLGEEENSAEAESTSLPSWSRLEHPQHANVSPRLAAALASTFSVRRPPMSHSSITQALMTLPQQQTQTEYEGNPYFRRPFSQRLEAGSSHVRRNSIYSNQSGTGGEGSTAAIIPRSIPVQYETTHYDQRNYRGCGEDFPAAGAEARGDVWPLNFEMYYADGGEFNATHSIENVLKNDSSVYCSRRSANINICLKLAEPYQTCVLTQFRAKSPTIGFTAPCKEGLIFISHEPIPLEKTSFFDDLTQERYDEYMESLYRGPAFEQLLRSHGANADALVPAGFFQIDGPDETCILDLTPNRSCRYVLIKLLRSRCTNSLQQPENIDLQYLGMIGYTGVRSFASGSLL</sequence>
<proteinExistence type="predicted"/>
<protein>
    <submittedName>
        <fullName evidence="2">Uncharacterized protein</fullName>
    </submittedName>
</protein>
<feature type="region of interest" description="Disordered" evidence="1">
    <location>
        <begin position="124"/>
        <end position="158"/>
    </location>
</feature>
<name>A0A9P6IMT3_9FUNG</name>
<keyword evidence="3" id="KW-1185">Reference proteome</keyword>
<feature type="region of interest" description="Disordered" evidence="1">
    <location>
        <begin position="377"/>
        <end position="399"/>
    </location>
</feature>
<dbReference type="AlphaFoldDB" id="A0A9P6IMT3"/>
<dbReference type="Proteomes" id="UP000749646">
    <property type="component" value="Unassembled WGS sequence"/>
</dbReference>
<evidence type="ECO:0000313" key="3">
    <source>
        <dbReference type="Proteomes" id="UP000749646"/>
    </source>
</evidence>
<feature type="compositionally biased region" description="Basic and acidic residues" evidence="1">
    <location>
        <begin position="143"/>
        <end position="158"/>
    </location>
</feature>
<dbReference type="EMBL" id="JAAAHW010009478">
    <property type="protein sequence ID" value="KAF9940137.1"/>
    <property type="molecule type" value="Genomic_DNA"/>
</dbReference>
<evidence type="ECO:0000256" key="1">
    <source>
        <dbReference type="SAM" id="MobiDB-lite"/>
    </source>
</evidence>
<dbReference type="OrthoDB" id="2351940at2759"/>
<organism evidence="2 3">
    <name type="scientific">Modicella reniformis</name>
    <dbReference type="NCBI Taxonomy" id="1440133"/>
    <lineage>
        <taxon>Eukaryota</taxon>
        <taxon>Fungi</taxon>
        <taxon>Fungi incertae sedis</taxon>
        <taxon>Mucoromycota</taxon>
        <taxon>Mortierellomycotina</taxon>
        <taxon>Mortierellomycetes</taxon>
        <taxon>Mortierellales</taxon>
        <taxon>Mortierellaceae</taxon>
        <taxon>Modicella</taxon>
    </lineage>
</organism>
<evidence type="ECO:0000313" key="2">
    <source>
        <dbReference type="EMBL" id="KAF9940137.1"/>
    </source>
</evidence>
<reference evidence="2" key="1">
    <citation type="journal article" date="2020" name="Fungal Divers.">
        <title>Resolving the Mortierellaceae phylogeny through synthesis of multi-gene phylogenetics and phylogenomics.</title>
        <authorList>
            <person name="Vandepol N."/>
            <person name="Liber J."/>
            <person name="Desiro A."/>
            <person name="Na H."/>
            <person name="Kennedy M."/>
            <person name="Barry K."/>
            <person name="Grigoriev I.V."/>
            <person name="Miller A.N."/>
            <person name="O'Donnell K."/>
            <person name="Stajich J.E."/>
            <person name="Bonito G."/>
        </authorList>
    </citation>
    <scope>NUCLEOTIDE SEQUENCE</scope>
    <source>
        <strain evidence="2">MES-2147</strain>
    </source>
</reference>
<gene>
    <name evidence="2" type="ORF">BGZ65_008119</name>
</gene>
<feature type="region of interest" description="Disordered" evidence="1">
    <location>
        <begin position="249"/>
        <end position="317"/>
    </location>
</feature>
<feature type="compositionally biased region" description="Low complexity" evidence="1">
    <location>
        <begin position="131"/>
        <end position="142"/>
    </location>
</feature>
<comment type="caution">
    <text evidence="2">The sequence shown here is derived from an EMBL/GenBank/DDBJ whole genome shotgun (WGS) entry which is preliminary data.</text>
</comment>
<accession>A0A9P6IMT3</accession>